<sequence length="177" mass="20735">MKFFYNLERKDNFEYIVLRVEENNLSGTGAILPIRKNGENYKIFMGVIEEYRSIVEKLHCEDVFVITGILEEHFPNHPKVKFAIQAAVLELFSKKYKLDINKLLGGLKSTKNELCGERLFPEYLGDVFHAKYYPETKKETNTTFVLTKYPNNEMDTILSALSSNYEYLEVISWRELL</sequence>
<proteinExistence type="predicted"/>
<dbReference type="SUPFAM" id="SSF54826">
    <property type="entry name" value="Enolase N-terminal domain-like"/>
    <property type="match status" value="1"/>
</dbReference>
<evidence type="ECO:0000313" key="2">
    <source>
        <dbReference type="EMBL" id="HGQ77962.1"/>
    </source>
</evidence>
<name>A0A172T4T4_FERPE</name>
<dbReference type="Proteomes" id="UP000077096">
    <property type="component" value="Chromosome"/>
</dbReference>
<dbReference type="EMBL" id="CP011393">
    <property type="protein sequence ID" value="ANE41977.1"/>
    <property type="molecule type" value="Genomic_DNA"/>
</dbReference>
<gene>
    <name evidence="3" type="ORF">ENT72_03130</name>
    <name evidence="2" type="ORF">ENU12_08735</name>
    <name evidence="1" type="ORF">JM64_08535</name>
</gene>
<evidence type="ECO:0000313" key="4">
    <source>
        <dbReference type="Proteomes" id="UP000077096"/>
    </source>
</evidence>
<accession>A0A172T4T4</accession>
<evidence type="ECO:0000313" key="1">
    <source>
        <dbReference type="EMBL" id="ANE41977.1"/>
    </source>
</evidence>
<dbReference type="KEGG" id="fng:JM64_08535"/>
<dbReference type="PATRIC" id="fig|93466.3.peg.1796"/>
<protein>
    <submittedName>
        <fullName evidence="1">Uncharacterized protein</fullName>
    </submittedName>
</protein>
<reference evidence="1 4" key="1">
    <citation type="submission" date="2014-08" db="EMBL/GenBank/DDBJ databases">
        <title>Fervidobacterium pennivorans DYC genome.</title>
        <authorList>
            <person name="Wushke S."/>
        </authorList>
    </citation>
    <scope>NUCLEOTIDE SEQUENCE [LARGE SCALE GENOMIC DNA]</scope>
    <source>
        <strain evidence="1 4">DYC</strain>
    </source>
</reference>
<dbReference type="EMBL" id="DSZT01000094">
    <property type="protein sequence ID" value="HGU41903.1"/>
    <property type="molecule type" value="Genomic_DNA"/>
</dbReference>
<evidence type="ECO:0000313" key="3">
    <source>
        <dbReference type="EMBL" id="HGU41903.1"/>
    </source>
</evidence>
<dbReference type="EMBL" id="DTBH01000178">
    <property type="protein sequence ID" value="HGQ77962.1"/>
    <property type="molecule type" value="Genomic_DNA"/>
</dbReference>
<reference evidence="2" key="2">
    <citation type="journal article" date="2020" name="mSystems">
        <title>Genome- and Community-Level Interaction Insights into Carbon Utilization and Element Cycling Functions of Hydrothermarchaeota in Hydrothermal Sediment.</title>
        <authorList>
            <person name="Zhou Z."/>
            <person name="Liu Y."/>
            <person name="Xu W."/>
            <person name="Pan J."/>
            <person name="Luo Z.H."/>
            <person name="Li M."/>
        </authorList>
    </citation>
    <scope>NUCLEOTIDE SEQUENCE [LARGE SCALE GENOMIC DNA]</scope>
    <source>
        <strain evidence="3">SpSt-604</strain>
        <strain evidence="2">SpSt-640</strain>
    </source>
</reference>
<organism evidence="1 4">
    <name type="scientific">Fervidobacterium pennivorans</name>
    <dbReference type="NCBI Taxonomy" id="93466"/>
    <lineage>
        <taxon>Bacteria</taxon>
        <taxon>Thermotogati</taxon>
        <taxon>Thermotogota</taxon>
        <taxon>Thermotogae</taxon>
        <taxon>Thermotogales</taxon>
        <taxon>Fervidobacteriaceae</taxon>
        <taxon>Fervidobacterium</taxon>
    </lineage>
</organism>
<dbReference type="Gene3D" id="3.30.390.10">
    <property type="entry name" value="Enolase-like, N-terminal domain"/>
    <property type="match status" value="1"/>
</dbReference>
<dbReference type="AlphaFoldDB" id="A0A172T4T4"/>
<dbReference type="OrthoDB" id="37477at2"/>
<dbReference type="InterPro" id="IPR029017">
    <property type="entry name" value="Enolase-like_N"/>
</dbReference>